<keyword evidence="2" id="KW-0808">Transferase</keyword>
<dbReference type="RefSeq" id="WP_010440993.1">
    <property type="nucleotide sequence ID" value="NZ_AP025480.1"/>
</dbReference>
<dbReference type="Gene3D" id="3.40.630.30">
    <property type="match status" value="1"/>
</dbReference>
<dbReference type="GO" id="GO:0016747">
    <property type="term" value="F:acyltransferase activity, transferring groups other than amino-acyl groups"/>
    <property type="evidence" value="ECO:0007669"/>
    <property type="project" value="InterPro"/>
</dbReference>
<reference evidence="2" key="2">
    <citation type="journal article" date="2018" name="Nature">
        <title>A major lineage of non-tailed dsDNA viruses as unrecognized killers of marine bacteria.</title>
        <authorList>
            <person name="Kauffman K.M."/>
            <person name="Hussain F.A."/>
            <person name="Yang J."/>
            <person name="Arevalo P."/>
            <person name="Brown J.M."/>
            <person name="Chang W.K."/>
            <person name="VanInsberghe D."/>
            <person name="Elsherbini J."/>
            <person name="Sharma R.S."/>
            <person name="Cutler M.B."/>
            <person name="Kelly L."/>
            <person name="Polz M.F."/>
        </authorList>
    </citation>
    <scope>NUCLEOTIDE SEQUENCE</scope>
    <source>
        <strain evidence="2">10N.222.46.E12</strain>
    </source>
</reference>
<dbReference type="Pfam" id="PF00583">
    <property type="entry name" value="Acetyltransf_1"/>
    <property type="match status" value="1"/>
</dbReference>
<gene>
    <name evidence="2" type="ORF">BCS90_22555</name>
</gene>
<dbReference type="PROSITE" id="PS51186">
    <property type="entry name" value="GNAT"/>
    <property type="match status" value="1"/>
</dbReference>
<comment type="caution">
    <text evidence="2">The sequence shown here is derived from an EMBL/GenBank/DDBJ whole genome shotgun (WGS) entry which is preliminary data.</text>
</comment>
<protein>
    <submittedName>
        <fullName evidence="2">Histone acetyltransferase</fullName>
    </submittedName>
</protein>
<dbReference type="InterPro" id="IPR000182">
    <property type="entry name" value="GNAT_dom"/>
</dbReference>
<accession>A0A7Z1MHC1</accession>
<feature type="domain" description="N-acetyltransferase" evidence="1">
    <location>
        <begin position="3"/>
        <end position="145"/>
    </location>
</feature>
<reference evidence="2" key="1">
    <citation type="submission" date="2016-07" db="EMBL/GenBank/DDBJ databases">
        <authorList>
            <person name="Kauffman K."/>
            <person name="Arevalo P."/>
            <person name="Polz M.F."/>
        </authorList>
    </citation>
    <scope>NUCLEOTIDE SEQUENCE</scope>
    <source>
        <strain evidence="2">10N.222.46.E12</strain>
    </source>
</reference>
<evidence type="ECO:0000313" key="2">
    <source>
        <dbReference type="EMBL" id="PMP27324.1"/>
    </source>
</evidence>
<evidence type="ECO:0000259" key="1">
    <source>
        <dbReference type="PROSITE" id="PS51186"/>
    </source>
</evidence>
<dbReference type="AlphaFoldDB" id="A0A7Z1MHC1"/>
<dbReference type="CDD" id="cd04301">
    <property type="entry name" value="NAT_SF"/>
    <property type="match status" value="1"/>
</dbReference>
<proteinExistence type="predicted"/>
<dbReference type="SUPFAM" id="SSF55729">
    <property type="entry name" value="Acyl-CoA N-acyltransferases (Nat)"/>
    <property type="match status" value="1"/>
</dbReference>
<organism evidence="2">
    <name type="scientific">Vibrio cyclitrophicus</name>
    <dbReference type="NCBI Taxonomy" id="47951"/>
    <lineage>
        <taxon>Bacteria</taxon>
        <taxon>Pseudomonadati</taxon>
        <taxon>Pseudomonadota</taxon>
        <taxon>Gammaproteobacteria</taxon>
        <taxon>Vibrionales</taxon>
        <taxon>Vibrionaceae</taxon>
        <taxon>Vibrio</taxon>
    </lineage>
</organism>
<dbReference type="EMBL" id="MDBS01000038">
    <property type="protein sequence ID" value="PMP27324.1"/>
    <property type="molecule type" value="Genomic_DNA"/>
</dbReference>
<sequence>MDISLRQASEKDIPFLLSLRDKTMNQYLEDVGISTTNEEHEKRIRYEFAHAKIVELDNEPIGLFKATYNKDLNYWHLVQIQIDPEYQGLKIGRTLINGLIEKAAITSSKIGLSVIKTNPAQQLYLQMGFVIVKKADDEYLMELQA</sequence>
<dbReference type="GeneID" id="50230052"/>
<name>A0A7Z1MHC1_9VIBR</name>
<dbReference type="InterPro" id="IPR016181">
    <property type="entry name" value="Acyl_CoA_acyltransferase"/>
</dbReference>